<keyword evidence="10" id="KW-1185">Reference proteome</keyword>
<evidence type="ECO:0000313" key="10">
    <source>
        <dbReference type="Proteomes" id="UP000605099"/>
    </source>
</evidence>
<evidence type="ECO:0000256" key="4">
    <source>
        <dbReference type="ARBA" id="ARBA00022989"/>
    </source>
</evidence>
<feature type="transmembrane region" description="Helical" evidence="7">
    <location>
        <begin position="113"/>
        <end position="134"/>
    </location>
</feature>
<dbReference type="PANTHER" id="PTHR36964:SF1">
    <property type="entry name" value="PROTEIN-METHIONINE-SULFOXIDE REDUCTASE HEME-BINDING SUBUNIT MSRQ"/>
    <property type="match status" value="1"/>
</dbReference>
<keyword evidence="3 7" id="KW-0812">Transmembrane</keyword>
<dbReference type="RefSeq" id="WP_188819418.1">
    <property type="nucleotide sequence ID" value="NZ_BMLK01000007.1"/>
</dbReference>
<accession>A0ABQ2JM23</accession>
<keyword evidence="5" id="KW-0408">Iron</keyword>
<evidence type="ECO:0000256" key="2">
    <source>
        <dbReference type="ARBA" id="ARBA00022448"/>
    </source>
</evidence>
<dbReference type="Pfam" id="PF01794">
    <property type="entry name" value="Ferric_reduct"/>
    <property type="match status" value="1"/>
</dbReference>
<evidence type="ECO:0000256" key="5">
    <source>
        <dbReference type="ARBA" id="ARBA00023004"/>
    </source>
</evidence>
<evidence type="ECO:0000313" key="9">
    <source>
        <dbReference type="EMBL" id="GGN48854.1"/>
    </source>
</evidence>
<sequence length="194" mass="21520">MKRKQLKTLVSVGLAVPGAFMLYDFAAGTTLAMDLLEPTGVLSVRLMILAMLAGPLVEAFGTNRFFAAWLMLRRNLGVAAFGYVLLHLLFYAVDMTPPGILDELGLPGIWTGWLALALLIPSAAISFDSAVRALGRRWKTVQRLVYLALAVAFTHWLLLAWDWLPAALHIAPLAIAWLLRFRQRQAIVRHRSLS</sequence>
<dbReference type="InterPro" id="IPR013130">
    <property type="entry name" value="Fe3_Rdtase_TM_dom"/>
</dbReference>
<feature type="transmembrane region" description="Helical" evidence="7">
    <location>
        <begin position="75"/>
        <end position="93"/>
    </location>
</feature>
<organism evidence="9 10">
    <name type="scientific">Novosphingobium indicum</name>
    <dbReference type="NCBI Taxonomy" id="462949"/>
    <lineage>
        <taxon>Bacteria</taxon>
        <taxon>Pseudomonadati</taxon>
        <taxon>Pseudomonadota</taxon>
        <taxon>Alphaproteobacteria</taxon>
        <taxon>Sphingomonadales</taxon>
        <taxon>Sphingomonadaceae</taxon>
        <taxon>Novosphingobium</taxon>
    </lineage>
</organism>
<dbReference type="InterPro" id="IPR022837">
    <property type="entry name" value="MsrQ-like"/>
</dbReference>
<proteinExistence type="predicted"/>
<protein>
    <submittedName>
        <fullName evidence="9">Protein-methionine-sulfoxide reductase heme-binding subunit MsrQ</fullName>
    </submittedName>
</protein>
<evidence type="ECO:0000256" key="1">
    <source>
        <dbReference type="ARBA" id="ARBA00004141"/>
    </source>
</evidence>
<comment type="caution">
    <text evidence="9">The sequence shown here is derived from an EMBL/GenBank/DDBJ whole genome shotgun (WGS) entry which is preliminary data.</text>
</comment>
<evidence type="ECO:0000256" key="3">
    <source>
        <dbReference type="ARBA" id="ARBA00022692"/>
    </source>
</evidence>
<evidence type="ECO:0000256" key="7">
    <source>
        <dbReference type="SAM" id="Phobius"/>
    </source>
</evidence>
<feature type="transmembrane region" description="Helical" evidence="7">
    <location>
        <begin position="42"/>
        <end position="63"/>
    </location>
</feature>
<dbReference type="Proteomes" id="UP000605099">
    <property type="component" value="Unassembled WGS sequence"/>
</dbReference>
<evidence type="ECO:0000256" key="6">
    <source>
        <dbReference type="ARBA" id="ARBA00023136"/>
    </source>
</evidence>
<comment type="subcellular location">
    <subcellularLocation>
        <location evidence="1">Membrane</location>
        <topology evidence="1">Multi-pass membrane protein</topology>
    </subcellularLocation>
</comment>
<keyword evidence="2" id="KW-0813">Transport</keyword>
<keyword evidence="4 7" id="KW-1133">Transmembrane helix</keyword>
<evidence type="ECO:0000259" key="8">
    <source>
        <dbReference type="Pfam" id="PF01794"/>
    </source>
</evidence>
<feature type="transmembrane region" description="Helical" evidence="7">
    <location>
        <begin position="141"/>
        <end position="158"/>
    </location>
</feature>
<name>A0ABQ2JM23_9SPHN</name>
<dbReference type="PANTHER" id="PTHR36964">
    <property type="entry name" value="PROTEIN-METHIONINE-SULFOXIDE REDUCTASE HEME-BINDING SUBUNIT MSRQ"/>
    <property type="match status" value="1"/>
</dbReference>
<gene>
    <name evidence="9" type="primary">msrQ</name>
    <name evidence="9" type="ORF">GCM10011349_18900</name>
</gene>
<reference evidence="10" key="1">
    <citation type="journal article" date="2019" name="Int. J. Syst. Evol. Microbiol.">
        <title>The Global Catalogue of Microorganisms (GCM) 10K type strain sequencing project: providing services to taxonomists for standard genome sequencing and annotation.</title>
        <authorList>
            <consortium name="The Broad Institute Genomics Platform"/>
            <consortium name="The Broad Institute Genome Sequencing Center for Infectious Disease"/>
            <person name="Wu L."/>
            <person name="Ma J."/>
        </authorList>
    </citation>
    <scope>NUCLEOTIDE SEQUENCE [LARGE SCALE GENOMIC DNA]</scope>
    <source>
        <strain evidence="10">CGMCC 1.6784</strain>
    </source>
</reference>
<feature type="domain" description="Ferric oxidoreductase" evidence="8">
    <location>
        <begin position="39"/>
        <end position="152"/>
    </location>
</feature>
<dbReference type="EMBL" id="BMLK01000007">
    <property type="protein sequence ID" value="GGN48854.1"/>
    <property type="molecule type" value="Genomic_DNA"/>
</dbReference>
<keyword evidence="6 7" id="KW-0472">Membrane</keyword>
<feature type="transmembrane region" description="Helical" evidence="7">
    <location>
        <begin position="164"/>
        <end position="181"/>
    </location>
</feature>